<protein>
    <recommendedName>
        <fullName evidence="2 8">DNA damage-binding protein CMR1</fullName>
    </recommendedName>
</protein>
<evidence type="ECO:0000256" key="9">
    <source>
        <dbReference type="SAM" id="MobiDB-lite"/>
    </source>
</evidence>
<evidence type="ECO:0000256" key="7">
    <source>
        <dbReference type="PROSITE-ProRule" id="PRU00221"/>
    </source>
</evidence>
<dbReference type="PANTHER" id="PTHR14773:SF0">
    <property type="entry name" value="WD REPEAT-CONTAINING PROTEIN 76"/>
    <property type="match status" value="1"/>
</dbReference>
<dbReference type="PROSITE" id="PS50082">
    <property type="entry name" value="WD_REPEATS_2"/>
    <property type="match status" value="2"/>
</dbReference>
<dbReference type="Proteomes" id="UP000265703">
    <property type="component" value="Unassembled WGS sequence"/>
</dbReference>
<comment type="similarity">
    <text evidence="1 8">Belongs to the WD repeat DDB2/WDR76 family.</text>
</comment>
<evidence type="ECO:0000256" key="4">
    <source>
        <dbReference type="ARBA" id="ARBA00022737"/>
    </source>
</evidence>
<comment type="function">
    <text evidence="8">DNA-binding protein that binds to both single- and double-stranded DNA. Binds preferentially to UV-damaged DNA. May be involved in DNA-metabolic processes.</text>
</comment>
<dbReference type="InterPro" id="IPR001680">
    <property type="entry name" value="WD40_rpt"/>
</dbReference>
<evidence type="ECO:0000313" key="10">
    <source>
        <dbReference type="EMBL" id="RIA94766.1"/>
    </source>
</evidence>
<feature type="repeat" description="WD" evidence="7">
    <location>
        <begin position="321"/>
        <end position="356"/>
    </location>
</feature>
<keyword evidence="3 7" id="KW-0853">WD repeat</keyword>
<evidence type="ECO:0000256" key="6">
    <source>
        <dbReference type="ARBA" id="ARBA00023125"/>
    </source>
</evidence>
<name>A0A397TCT0_9GLOM</name>
<evidence type="ECO:0000256" key="2">
    <source>
        <dbReference type="ARBA" id="ARBA00021132"/>
    </source>
</evidence>
<dbReference type="Pfam" id="PF00400">
    <property type="entry name" value="WD40"/>
    <property type="match status" value="3"/>
</dbReference>
<dbReference type="InterPro" id="IPR019775">
    <property type="entry name" value="WD40_repeat_CS"/>
</dbReference>
<dbReference type="GO" id="GO:0005634">
    <property type="term" value="C:nucleus"/>
    <property type="evidence" value="ECO:0007669"/>
    <property type="project" value="TreeGrafter"/>
</dbReference>
<organism evidence="10 11">
    <name type="scientific">Glomus cerebriforme</name>
    <dbReference type="NCBI Taxonomy" id="658196"/>
    <lineage>
        <taxon>Eukaryota</taxon>
        <taxon>Fungi</taxon>
        <taxon>Fungi incertae sedis</taxon>
        <taxon>Mucoromycota</taxon>
        <taxon>Glomeromycotina</taxon>
        <taxon>Glomeromycetes</taxon>
        <taxon>Glomerales</taxon>
        <taxon>Glomeraceae</taxon>
        <taxon>Glomus</taxon>
    </lineage>
</organism>
<evidence type="ECO:0000256" key="5">
    <source>
        <dbReference type="ARBA" id="ARBA00022763"/>
    </source>
</evidence>
<dbReference type="AlphaFoldDB" id="A0A397TCT0"/>
<gene>
    <name evidence="10" type="ORF">C1645_538391</name>
</gene>
<dbReference type="EMBL" id="QKYT01000074">
    <property type="protein sequence ID" value="RIA94766.1"/>
    <property type="molecule type" value="Genomic_DNA"/>
</dbReference>
<evidence type="ECO:0000256" key="3">
    <source>
        <dbReference type="ARBA" id="ARBA00022574"/>
    </source>
</evidence>
<feature type="compositionally biased region" description="Basic residues" evidence="9">
    <location>
        <begin position="66"/>
        <end position="75"/>
    </location>
</feature>
<dbReference type="PANTHER" id="PTHR14773">
    <property type="entry name" value="WD REPEAT-CONTAINING PROTEIN 76"/>
    <property type="match status" value="1"/>
</dbReference>
<sequence length="506" mass="57941">MSKMNKMSKLSNENSFANEYERQRQENIRRNEEILQQLRIPEIVKSFRPAPKPKPKPRPKPEKKQPIRHSLRLRGVKPEAPEEKRKAEEEIVKEEKRARLEGILALHAIRANKTSVDDTNRFIGILSDLSMAKDSRKDDVADKAPTNEINFDSVPGGKEGLSAVRWRCRSLNLKKTEDWSSVKVTPDRIYCVSVHPSKDKILVSAGDKQGSLGFWDINEINMNEYGHEECRTFMFNAHTKTITYSQYSPTDSNLLFTSSYDGSIRYLDLNQAKSIEAFVDNEYTYTHFDMDSTGQIIYFSTNEGTVGIKDIRQPINVFTGYDLHDRKVGCVSLNPIRPELMVTASLDRTMCLWDIRKLGSDCKVQEFTFTKSVTSAYWSPTGDKVVSTSYDDLIRVFYYNEERKLKERIQVPHNNQVGRWVTMFRATWNPNPNLHPHFVIGNMKRSADVISAVTGELVWNMRDEKLSSIPAVNAFHPKLNVIVGGNASGRMVAWQEKPKVTPTVLI</sequence>
<dbReference type="GO" id="GO:0003677">
    <property type="term" value="F:DNA binding"/>
    <property type="evidence" value="ECO:0007669"/>
    <property type="project" value="UniProtKB-UniRule"/>
</dbReference>
<dbReference type="Gene3D" id="2.130.10.10">
    <property type="entry name" value="YVTN repeat-like/Quinoprotein amine dehydrogenase"/>
    <property type="match status" value="1"/>
</dbReference>
<proteinExistence type="inferred from homology"/>
<evidence type="ECO:0000256" key="1">
    <source>
        <dbReference type="ARBA" id="ARBA00005434"/>
    </source>
</evidence>
<evidence type="ECO:0000313" key="11">
    <source>
        <dbReference type="Proteomes" id="UP000265703"/>
    </source>
</evidence>
<reference evidence="10 11" key="1">
    <citation type="submission" date="2018-06" db="EMBL/GenBank/DDBJ databases">
        <title>Comparative genomics reveals the genomic features of Rhizophagus irregularis, R. cerebriforme, R. diaphanum and Gigaspora rosea, and their symbiotic lifestyle signature.</title>
        <authorList>
            <person name="Morin E."/>
            <person name="San Clemente H."/>
            <person name="Chen E.C.H."/>
            <person name="De La Providencia I."/>
            <person name="Hainaut M."/>
            <person name="Kuo A."/>
            <person name="Kohler A."/>
            <person name="Murat C."/>
            <person name="Tang N."/>
            <person name="Roy S."/>
            <person name="Loubradou J."/>
            <person name="Henrissat B."/>
            <person name="Grigoriev I.V."/>
            <person name="Corradi N."/>
            <person name="Roux C."/>
            <person name="Martin F.M."/>
        </authorList>
    </citation>
    <scope>NUCLEOTIDE SEQUENCE [LARGE SCALE GENOMIC DNA]</scope>
    <source>
        <strain evidence="10 11">DAOM 227022</strain>
    </source>
</reference>
<keyword evidence="11" id="KW-1185">Reference proteome</keyword>
<dbReference type="InterPro" id="IPR036322">
    <property type="entry name" value="WD40_repeat_dom_sf"/>
</dbReference>
<accession>A0A397TCT0</accession>
<feature type="region of interest" description="Disordered" evidence="9">
    <location>
        <begin position="1"/>
        <end position="88"/>
    </location>
</feature>
<feature type="compositionally biased region" description="Basic and acidic residues" evidence="9">
    <location>
        <begin position="19"/>
        <end position="33"/>
    </location>
</feature>
<evidence type="ECO:0000256" key="8">
    <source>
        <dbReference type="RuleBase" id="RU365004"/>
    </source>
</evidence>
<dbReference type="PROSITE" id="PS00678">
    <property type="entry name" value="WD_REPEATS_1"/>
    <property type="match status" value="1"/>
</dbReference>
<dbReference type="InterPro" id="IPR015943">
    <property type="entry name" value="WD40/YVTN_repeat-like_dom_sf"/>
</dbReference>
<dbReference type="GO" id="GO:2000001">
    <property type="term" value="P:regulation of DNA damage checkpoint"/>
    <property type="evidence" value="ECO:0007669"/>
    <property type="project" value="TreeGrafter"/>
</dbReference>
<feature type="compositionally biased region" description="Basic and acidic residues" evidence="9">
    <location>
        <begin position="76"/>
        <end position="88"/>
    </location>
</feature>
<feature type="repeat" description="WD" evidence="7">
    <location>
        <begin position="235"/>
        <end position="277"/>
    </location>
</feature>
<dbReference type="GO" id="GO:0006974">
    <property type="term" value="P:DNA damage response"/>
    <property type="evidence" value="ECO:0007669"/>
    <property type="project" value="UniProtKB-KW"/>
</dbReference>
<dbReference type="InterPro" id="IPR050853">
    <property type="entry name" value="WD_repeat_DNA-damage-binding"/>
</dbReference>
<dbReference type="OrthoDB" id="9890280at2759"/>
<comment type="caution">
    <text evidence="10">The sequence shown here is derived from an EMBL/GenBank/DDBJ whole genome shotgun (WGS) entry which is preliminary data.</text>
</comment>
<dbReference type="SMART" id="SM00320">
    <property type="entry name" value="WD40"/>
    <property type="match status" value="4"/>
</dbReference>
<keyword evidence="5 8" id="KW-0227">DNA damage</keyword>
<keyword evidence="6 8" id="KW-0238">DNA-binding</keyword>
<feature type="compositionally biased region" description="Polar residues" evidence="9">
    <location>
        <begin position="8"/>
        <end position="17"/>
    </location>
</feature>
<dbReference type="SUPFAM" id="SSF50978">
    <property type="entry name" value="WD40 repeat-like"/>
    <property type="match status" value="1"/>
</dbReference>
<dbReference type="STRING" id="658196.A0A397TCT0"/>
<keyword evidence="4" id="KW-0677">Repeat</keyword>